<keyword evidence="2" id="KW-0812">Transmembrane</keyword>
<sequence length="178" mass="19583">MTSNLTDLIKKSGIESLQPEYIDEQMNGAKDDITEAINEIVVSPKDNDTIINQLKNKLKIRVNTLTKDVDRTSLTSAISKNSDLTPDEVNQAVTNIISAKNKASEVINQRFTDAEQKIDEAKKNYAELKKQARESADRAAEMAAKISLASFFALLLGALVSTFAGFFGAKTSLHFTKQ</sequence>
<dbReference type="Proteomes" id="UP000254821">
    <property type="component" value="Unassembled WGS sequence"/>
</dbReference>
<keyword evidence="2" id="KW-1133">Transmembrane helix</keyword>
<accession>A0A377TG50</accession>
<reference evidence="3 4" key="1">
    <citation type="submission" date="2018-06" db="EMBL/GenBank/DDBJ databases">
        <authorList>
            <consortium name="Pathogen Informatics"/>
            <person name="Doyle S."/>
        </authorList>
    </citation>
    <scope>NUCLEOTIDE SEQUENCE [LARGE SCALE GENOMIC DNA]</scope>
    <source>
        <strain evidence="3 4">NCTC8105</strain>
    </source>
</reference>
<evidence type="ECO:0000256" key="2">
    <source>
        <dbReference type="SAM" id="Phobius"/>
    </source>
</evidence>
<dbReference type="AlphaFoldDB" id="A0A377TG50"/>
<evidence type="ECO:0000256" key="1">
    <source>
        <dbReference type="SAM" id="Coils"/>
    </source>
</evidence>
<proteinExistence type="predicted"/>
<keyword evidence="1" id="KW-0175">Coiled coil</keyword>
<dbReference type="EMBL" id="UGHP01000002">
    <property type="protein sequence ID" value="STS21127.1"/>
    <property type="molecule type" value="Genomic_DNA"/>
</dbReference>
<feature type="transmembrane region" description="Helical" evidence="2">
    <location>
        <begin position="148"/>
        <end position="169"/>
    </location>
</feature>
<protein>
    <submittedName>
        <fullName evidence="3">Uncharacterized protein</fullName>
    </submittedName>
</protein>
<feature type="coiled-coil region" evidence="1">
    <location>
        <begin position="104"/>
        <end position="145"/>
    </location>
</feature>
<organism evidence="3 4">
    <name type="scientific">Hafnia alvei</name>
    <dbReference type="NCBI Taxonomy" id="569"/>
    <lineage>
        <taxon>Bacteria</taxon>
        <taxon>Pseudomonadati</taxon>
        <taxon>Pseudomonadota</taxon>
        <taxon>Gammaproteobacteria</taxon>
        <taxon>Enterobacterales</taxon>
        <taxon>Hafniaceae</taxon>
        <taxon>Hafnia</taxon>
    </lineage>
</organism>
<evidence type="ECO:0000313" key="3">
    <source>
        <dbReference type="EMBL" id="STS21127.1"/>
    </source>
</evidence>
<name>A0A377TG50_HAFAL</name>
<gene>
    <name evidence="3" type="ORF">NCTC8105_05277</name>
</gene>
<evidence type="ECO:0000313" key="4">
    <source>
        <dbReference type="Proteomes" id="UP000254821"/>
    </source>
</evidence>
<keyword evidence="2" id="KW-0472">Membrane</keyword>